<organism evidence="1">
    <name type="scientific">Anguilla anguilla</name>
    <name type="common">European freshwater eel</name>
    <name type="synonym">Muraena anguilla</name>
    <dbReference type="NCBI Taxonomy" id="7936"/>
    <lineage>
        <taxon>Eukaryota</taxon>
        <taxon>Metazoa</taxon>
        <taxon>Chordata</taxon>
        <taxon>Craniata</taxon>
        <taxon>Vertebrata</taxon>
        <taxon>Euteleostomi</taxon>
        <taxon>Actinopterygii</taxon>
        <taxon>Neopterygii</taxon>
        <taxon>Teleostei</taxon>
        <taxon>Anguilliformes</taxon>
        <taxon>Anguillidae</taxon>
        <taxon>Anguilla</taxon>
    </lineage>
</organism>
<reference evidence="1" key="2">
    <citation type="journal article" date="2015" name="Fish Shellfish Immunol.">
        <title>Early steps in the European eel (Anguilla anguilla)-Vibrio vulnificus interaction in the gills: Role of the RtxA13 toxin.</title>
        <authorList>
            <person name="Callol A."/>
            <person name="Pajuelo D."/>
            <person name="Ebbesson L."/>
            <person name="Teles M."/>
            <person name="MacKenzie S."/>
            <person name="Amaro C."/>
        </authorList>
    </citation>
    <scope>NUCLEOTIDE SEQUENCE</scope>
</reference>
<sequence>MGGRQPIVTLAMRDSDTSCNCLTTQSAVSCGILKPLRIQATGLFMEPV</sequence>
<name>A0A0E9X9L2_ANGAN</name>
<dbReference type="EMBL" id="GBXM01009303">
    <property type="protein sequence ID" value="JAH99274.1"/>
    <property type="molecule type" value="Transcribed_RNA"/>
</dbReference>
<proteinExistence type="predicted"/>
<accession>A0A0E9X9L2</accession>
<dbReference type="AlphaFoldDB" id="A0A0E9X9L2"/>
<reference evidence="1" key="1">
    <citation type="submission" date="2014-11" db="EMBL/GenBank/DDBJ databases">
        <authorList>
            <person name="Amaro Gonzalez C."/>
        </authorList>
    </citation>
    <scope>NUCLEOTIDE SEQUENCE</scope>
</reference>
<protein>
    <submittedName>
        <fullName evidence="1">Uncharacterized protein</fullName>
    </submittedName>
</protein>
<evidence type="ECO:0000313" key="1">
    <source>
        <dbReference type="EMBL" id="JAH99274.1"/>
    </source>
</evidence>
<dbReference type="PROSITE" id="PS51257">
    <property type="entry name" value="PROKAR_LIPOPROTEIN"/>
    <property type="match status" value="1"/>
</dbReference>